<evidence type="ECO:0000313" key="2">
    <source>
        <dbReference type="Proteomes" id="UP000198670"/>
    </source>
</evidence>
<dbReference type="STRING" id="1477437.SAMN05444682_1178"/>
<name>A0A1I3VHZ7_9SPHI</name>
<protein>
    <submittedName>
        <fullName evidence="1">Uncharacterized protein</fullName>
    </submittedName>
</protein>
<gene>
    <name evidence="1" type="ORF">SAMN05444682_1178</name>
</gene>
<accession>A0A1I3VHZ7</accession>
<sequence length="54" mass="6340">MNILILINNDVFIGISRLVLAYEFRCEVNHIVEIKLISFLQRVIVFFENGQCKL</sequence>
<dbReference type="Proteomes" id="UP000198670">
    <property type="component" value="Unassembled WGS sequence"/>
</dbReference>
<reference evidence="1 2" key="1">
    <citation type="submission" date="2016-10" db="EMBL/GenBank/DDBJ databases">
        <authorList>
            <person name="de Groot N.N."/>
        </authorList>
    </citation>
    <scope>NUCLEOTIDE SEQUENCE [LARGE SCALE GENOMIC DNA]</scope>
    <source>
        <strain evidence="1 2">RK1</strain>
    </source>
</reference>
<evidence type="ECO:0000313" key="1">
    <source>
        <dbReference type="EMBL" id="SFJ94613.1"/>
    </source>
</evidence>
<keyword evidence="2" id="KW-1185">Reference proteome</keyword>
<dbReference type="AlphaFoldDB" id="A0A1I3VHZ7"/>
<dbReference type="EMBL" id="FOQO01000017">
    <property type="protein sequence ID" value="SFJ94613.1"/>
    <property type="molecule type" value="Genomic_DNA"/>
</dbReference>
<proteinExistence type="predicted"/>
<organism evidence="1 2">
    <name type="scientific">Parapedobacter indicus</name>
    <dbReference type="NCBI Taxonomy" id="1477437"/>
    <lineage>
        <taxon>Bacteria</taxon>
        <taxon>Pseudomonadati</taxon>
        <taxon>Bacteroidota</taxon>
        <taxon>Sphingobacteriia</taxon>
        <taxon>Sphingobacteriales</taxon>
        <taxon>Sphingobacteriaceae</taxon>
        <taxon>Parapedobacter</taxon>
    </lineage>
</organism>